<evidence type="ECO:0000256" key="1">
    <source>
        <dbReference type="SAM" id="Phobius"/>
    </source>
</evidence>
<dbReference type="InterPro" id="IPR050879">
    <property type="entry name" value="Acyltransferase_3"/>
</dbReference>
<evidence type="ECO:0000259" key="2">
    <source>
        <dbReference type="Pfam" id="PF01757"/>
    </source>
</evidence>
<keyword evidence="4" id="KW-0808">Transferase</keyword>
<feature type="transmembrane region" description="Helical" evidence="1">
    <location>
        <begin position="286"/>
        <end position="307"/>
    </location>
</feature>
<proteinExistence type="predicted"/>
<dbReference type="InterPro" id="IPR043968">
    <property type="entry name" value="SGNH"/>
</dbReference>
<dbReference type="PANTHER" id="PTHR23028:SF53">
    <property type="entry name" value="ACYL_TRANSF_3 DOMAIN-CONTAINING PROTEIN"/>
    <property type="match status" value="1"/>
</dbReference>
<feature type="transmembrane region" description="Helical" evidence="1">
    <location>
        <begin position="144"/>
        <end position="160"/>
    </location>
</feature>
<evidence type="ECO:0000313" key="5">
    <source>
        <dbReference type="Proteomes" id="UP001166251"/>
    </source>
</evidence>
<sequence>MSSFFRAEIQGLRALAVISVVLYHVTPHYLPGGFVGVDAFFVISGYLIIGFIYRDLIQGKFSFLDFYRRRVQRLMPAYLFVLVPTAILCAKVLGYADFDNYISSLLSSLLYVSNFWFYSQTGYFDFPLHSSALLHTWSLSVEEQFYIIFPIVIVLLYKFLKRWMFYALGAMALASFALSEWFLSTNESFVFFGSQFRFWQFIVGGFIAMNQVSPPKQAWVRESITATGLLALLVCFVFYDKEQMSFPGVNALLPTFATAMILYACRAGDWTHRALSIAPMRYVGDISYSLYLWHWPVFVLFSLIYGVDLSLLDRLWILVISVGLASVTYHLVEEPTRKMCFRARPWLPIQTSITVCALVSVSIVPLKNWKESLYSEDQLNYADYLNYGEEGFRLGECFLTKEHNSAELFNKDTCLEKSSSKQSLLLIGDSHAAHWYSALNELVSSEYSISQVTASGCKPTVQYKGETRCTDLVKWAYDDLIVNEQFDVVILAGRWTEEDADYLGVTVERIALHADKVIVFGPVLEYRDDLPRILARVSKEEVASFNNYQKIQQADQELKLTTKNTNATYVSILDQMCQTPMSCTTLVNNSPMQFDYGHLTHDGALYVLQQLAIFGTGKES</sequence>
<keyword evidence="5" id="KW-1185">Reference proteome</keyword>
<feature type="domain" description="Acyltransferase 3" evidence="2">
    <location>
        <begin position="7"/>
        <end position="329"/>
    </location>
</feature>
<reference evidence="4" key="1">
    <citation type="submission" date="2021-07" db="EMBL/GenBank/DDBJ databases">
        <title>Neiella marina sp. nov., isolated from the intestinal content of sea cucumber Apostichopus japonicus.</title>
        <authorList>
            <person name="Bai X."/>
        </authorList>
    </citation>
    <scope>NUCLEOTIDE SEQUENCE</scope>
    <source>
        <strain evidence="4">126</strain>
    </source>
</reference>
<dbReference type="Pfam" id="PF01757">
    <property type="entry name" value="Acyl_transf_3"/>
    <property type="match status" value="1"/>
</dbReference>
<feature type="transmembrane region" description="Helical" evidence="1">
    <location>
        <begin position="219"/>
        <end position="239"/>
    </location>
</feature>
<keyword evidence="4" id="KW-0012">Acyltransferase</keyword>
<accession>A0ABS7EC30</accession>
<dbReference type="GO" id="GO:0016746">
    <property type="term" value="F:acyltransferase activity"/>
    <property type="evidence" value="ECO:0007669"/>
    <property type="project" value="UniProtKB-KW"/>
</dbReference>
<keyword evidence="1" id="KW-0812">Transmembrane</keyword>
<feature type="transmembrane region" description="Helical" evidence="1">
    <location>
        <begin position="245"/>
        <end position="265"/>
    </location>
</feature>
<dbReference type="EMBL" id="JAHZSS010000002">
    <property type="protein sequence ID" value="MBW8189888.1"/>
    <property type="molecule type" value="Genomic_DNA"/>
</dbReference>
<feature type="transmembrane region" description="Helical" evidence="1">
    <location>
        <begin position="77"/>
        <end position="96"/>
    </location>
</feature>
<keyword evidence="1" id="KW-1133">Transmembrane helix</keyword>
<dbReference type="PANTHER" id="PTHR23028">
    <property type="entry name" value="ACETYLTRANSFERASE"/>
    <property type="match status" value="1"/>
</dbReference>
<feature type="transmembrane region" description="Helical" evidence="1">
    <location>
        <begin position="36"/>
        <end position="56"/>
    </location>
</feature>
<feature type="transmembrane region" description="Helical" evidence="1">
    <location>
        <begin position="165"/>
        <end position="183"/>
    </location>
</feature>
<evidence type="ECO:0000259" key="3">
    <source>
        <dbReference type="Pfam" id="PF19040"/>
    </source>
</evidence>
<dbReference type="RefSeq" id="WP_220102569.1">
    <property type="nucleotide sequence ID" value="NZ_JAHZSS010000002.1"/>
</dbReference>
<keyword evidence="1" id="KW-0472">Membrane</keyword>
<dbReference type="InterPro" id="IPR002656">
    <property type="entry name" value="Acyl_transf_3_dom"/>
</dbReference>
<name>A0ABS7EC30_9GAMM</name>
<comment type="caution">
    <text evidence="4">The sequence shown here is derived from an EMBL/GenBank/DDBJ whole genome shotgun (WGS) entry which is preliminary data.</text>
</comment>
<organism evidence="4 5">
    <name type="scientific">Neiella holothuriorum</name>
    <dbReference type="NCBI Taxonomy" id="2870530"/>
    <lineage>
        <taxon>Bacteria</taxon>
        <taxon>Pseudomonadati</taxon>
        <taxon>Pseudomonadota</taxon>
        <taxon>Gammaproteobacteria</taxon>
        <taxon>Alteromonadales</taxon>
        <taxon>Echinimonadaceae</taxon>
        <taxon>Neiella</taxon>
    </lineage>
</organism>
<feature type="transmembrane region" description="Helical" evidence="1">
    <location>
        <begin position="313"/>
        <end position="332"/>
    </location>
</feature>
<evidence type="ECO:0000313" key="4">
    <source>
        <dbReference type="EMBL" id="MBW8189888.1"/>
    </source>
</evidence>
<gene>
    <name evidence="4" type="ORF">K0504_02475</name>
</gene>
<dbReference type="Proteomes" id="UP001166251">
    <property type="component" value="Unassembled WGS sequence"/>
</dbReference>
<dbReference type="Pfam" id="PF19040">
    <property type="entry name" value="SGNH"/>
    <property type="match status" value="1"/>
</dbReference>
<feature type="domain" description="SGNH" evidence="3">
    <location>
        <begin position="408"/>
        <end position="610"/>
    </location>
</feature>
<protein>
    <submittedName>
        <fullName evidence="4">Acyltransferase</fullName>
    </submittedName>
</protein>
<dbReference type="SUPFAM" id="SSF52266">
    <property type="entry name" value="SGNH hydrolase"/>
    <property type="match status" value="1"/>
</dbReference>